<dbReference type="Proteomes" id="UP000275846">
    <property type="component" value="Unassembled WGS sequence"/>
</dbReference>
<sequence>MMIKAGPDRLASLIGGLCSRDLYCPLFGSTLLSTRCSSSLTSTGGYKQ</sequence>
<dbReference type="AlphaFoldDB" id="A0A3P7F5Q3"/>
<name>A0A3P7F5Q3_SCHSO</name>
<proteinExistence type="predicted"/>
<accession>A0A3P7F5Q3</accession>
<protein>
    <submittedName>
        <fullName evidence="1">Uncharacterized protein</fullName>
    </submittedName>
</protein>
<organism evidence="1 2">
    <name type="scientific">Schistocephalus solidus</name>
    <name type="common">Tapeworm</name>
    <dbReference type="NCBI Taxonomy" id="70667"/>
    <lineage>
        <taxon>Eukaryota</taxon>
        <taxon>Metazoa</taxon>
        <taxon>Spiralia</taxon>
        <taxon>Lophotrochozoa</taxon>
        <taxon>Platyhelminthes</taxon>
        <taxon>Cestoda</taxon>
        <taxon>Eucestoda</taxon>
        <taxon>Diphyllobothriidea</taxon>
        <taxon>Diphyllobothriidae</taxon>
        <taxon>Schistocephalus</taxon>
    </lineage>
</organism>
<dbReference type="EMBL" id="UYSU01050421">
    <property type="protein sequence ID" value="VDM06298.1"/>
    <property type="molecule type" value="Genomic_DNA"/>
</dbReference>
<evidence type="ECO:0000313" key="2">
    <source>
        <dbReference type="Proteomes" id="UP000275846"/>
    </source>
</evidence>
<evidence type="ECO:0000313" key="1">
    <source>
        <dbReference type="EMBL" id="VDM06298.1"/>
    </source>
</evidence>
<keyword evidence="2" id="KW-1185">Reference proteome</keyword>
<reference evidence="1 2" key="1">
    <citation type="submission" date="2018-11" db="EMBL/GenBank/DDBJ databases">
        <authorList>
            <consortium name="Pathogen Informatics"/>
        </authorList>
    </citation>
    <scope>NUCLEOTIDE SEQUENCE [LARGE SCALE GENOMIC DNA]</scope>
    <source>
        <strain evidence="1 2">NST_G2</strain>
    </source>
</reference>
<gene>
    <name evidence="1" type="ORF">SSLN_LOCUS19912</name>
</gene>